<name>A0A1N7EBT7_9RHOB</name>
<feature type="signal peptide" evidence="2">
    <location>
        <begin position="1"/>
        <end position="22"/>
    </location>
</feature>
<feature type="compositionally biased region" description="Polar residues" evidence="1">
    <location>
        <begin position="189"/>
        <end position="198"/>
    </location>
</feature>
<evidence type="ECO:0000313" key="4">
    <source>
        <dbReference type="EMBL" id="SIR85571.1"/>
    </source>
</evidence>
<dbReference type="InterPro" id="IPR011033">
    <property type="entry name" value="PRC_barrel-like_sf"/>
</dbReference>
<dbReference type="Pfam" id="PF05239">
    <property type="entry name" value="PRC"/>
    <property type="match status" value="1"/>
</dbReference>
<keyword evidence="5" id="KW-1185">Reference proteome</keyword>
<dbReference type="InterPro" id="IPR027275">
    <property type="entry name" value="PRC-brl_dom"/>
</dbReference>
<evidence type="ECO:0000256" key="1">
    <source>
        <dbReference type="SAM" id="MobiDB-lite"/>
    </source>
</evidence>
<proteinExistence type="predicted"/>
<protein>
    <submittedName>
        <fullName evidence="4">PRC-barrel domain-containing protein</fullName>
    </submittedName>
</protein>
<feature type="compositionally biased region" description="Acidic residues" evidence="1">
    <location>
        <begin position="217"/>
        <end position="227"/>
    </location>
</feature>
<gene>
    <name evidence="4" type="ORF">SAMN05421666_0112</name>
</gene>
<dbReference type="OrthoDB" id="7876889at2"/>
<dbReference type="Proteomes" id="UP000186019">
    <property type="component" value="Unassembled WGS sequence"/>
</dbReference>
<dbReference type="Gene3D" id="2.30.30.240">
    <property type="entry name" value="PRC-barrel domain"/>
    <property type="match status" value="1"/>
</dbReference>
<accession>A0A1N7EBT7</accession>
<evidence type="ECO:0000259" key="3">
    <source>
        <dbReference type="Pfam" id="PF05239"/>
    </source>
</evidence>
<dbReference type="STRING" id="573024.SAMN05216208_2022"/>
<organism evidence="4 5">
    <name type="scientific">Roseovarius nanhaiticus</name>
    <dbReference type="NCBI Taxonomy" id="573024"/>
    <lineage>
        <taxon>Bacteria</taxon>
        <taxon>Pseudomonadati</taxon>
        <taxon>Pseudomonadota</taxon>
        <taxon>Alphaproteobacteria</taxon>
        <taxon>Rhodobacterales</taxon>
        <taxon>Roseobacteraceae</taxon>
        <taxon>Roseovarius</taxon>
    </lineage>
</organism>
<keyword evidence="2" id="KW-0732">Signal</keyword>
<feature type="compositionally biased region" description="Polar residues" evidence="1">
    <location>
        <begin position="152"/>
        <end position="172"/>
    </location>
</feature>
<dbReference type="PANTHER" id="PTHR36505">
    <property type="entry name" value="BLR1072 PROTEIN"/>
    <property type="match status" value="1"/>
</dbReference>
<dbReference type="SUPFAM" id="SSF50346">
    <property type="entry name" value="PRC-barrel domain"/>
    <property type="match status" value="1"/>
</dbReference>
<feature type="region of interest" description="Disordered" evidence="1">
    <location>
        <begin position="135"/>
        <end position="254"/>
    </location>
</feature>
<dbReference type="PANTHER" id="PTHR36505:SF1">
    <property type="entry name" value="BLR1072 PROTEIN"/>
    <property type="match status" value="1"/>
</dbReference>
<evidence type="ECO:0000313" key="5">
    <source>
        <dbReference type="Proteomes" id="UP000186019"/>
    </source>
</evidence>
<feature type="chain" id="PRO_5009941306" evidence="2">
    <location>
        <begin position="23"/>
        <end position="254"/>
    </location>
</feature>
<evidence type="ECO:0000256" key="2">
    <source>
        <dbReference type="SAM" id="SignalP"/>
    </source>
</evidence>
<dbReference type="EMBL" id="FTNV01000001">
    <property type="protein sequence ID" value="SIR85571.1"/>
    <property type="molecule type" value="Genomic_DNA"/>
</dbReference>
<reference evidence="4 5" key="1">
    <citation type="submission" date="2017-01" db="EMBL/GenBank/DDBJ databases">
        <authorList>
            <person name="Mah S.A."/>
            <person name="Swanson W.J."/>
            <person name="Moy G.W."/>
            <person name="Vacquier V.D."/>
        </authorList>
    </citation>
    <scope>NUCLEOTIDE SEQUENCE [LARGE SCALE GENOMIC DNA]</scope>
    <source>
        <strain evidence="4 5">DSM 29590</strain>
    </source>
</reference>
<dbReference type="AlphaFoldDB" id="A0A1N7EBT7"/>
<dbReference type="RefSeq" id="WP_076530063.1">
    <property type="nucleotide sequence ID" value="NZ_FOAC01000001.1"/>
</dbReference>
<sequence length="254" mass="26047">MTFKTLMMTAAASAMIAGGAIAQDSATTGADTSVGTDMSAEGTMAAPAFTSISEMTVGDIVGQSVYQTNGETIGDVDYIIGNQGSAEAVVGIGGFLGLGEYTVALPLSDFSYDATQQMIMLDRTKDALKELPEFDESTAESLPDETPLADLISSNDAGQGSMSDDATASEGSASMDEETSTEGDAMNTDVETSDQATTVDDPAATEEGAEASGESAEGMDEETMTEDDALKMDAEQSDQAVTTEEPATDSNSTN</sequence>
<feature type="domain" description="PRC-barrel" evidence="3">
    <location>
        <begin position="54"/>
        <end position="127"/>
    </location>
</feature>